<sequence length="405" mass="45907">MNSRRKSRREGFSSLPSTAYLVWALSLIFVFYIYFIQSSVFAVASRKMVNMGRELIPFNLAIFLFQLPAALLLDKVGPRRITSIFIFVTGIAALLLSQSSSGLAIWWTVFLAGVGGTVTIVNILKLGSNWFSPKRFTLLLAWTFFALVLGFPISQIVFHELLNYFEWSKITFTYGLLGIVYAILFFAVVRDSDLPLRLPKKFNFQRSVKKALSTGENYLLALFYGLVFAQWFPTYGTWHTEYYQDIYLMNATDAHLLNFAPVSSFAIGVVLFLYLASYLKKRKIFMMSGLIVAIILSLCILYIDEMSLHVHVLLDCLIAFSISTSTLAYTLIYEKNLPAIAATVIGMLQIFLAFFKVIGERLILFILTTKGDQPSSLIIVPFSLIAAFIVLIFIKETYGKQIYEE</sequence>
<feature type="transmembrane region" description="Helical" evidence="4">
    <location>
        <begin position="80"/>
        <end position="98"/>
    </location>
</feature>
<feature type="transmembrane region" description="Helical" evidence="4">
    <location>
        <begin position="339"/>
        <end position="358"/>
    </location>
</feature>
<evidence type="ECO:0000256" key="1">
    <source>
        <dbReference type="ARBA" id="ARBA00022692"/>
    </source>
</evidence>
<evidence type="ECO:0000313" key="6">
    <source>
        <dbReference type="EMBL" id="CCB89413.1"/>
    </source>
</evidence>
<dbReference type="AlphaFoldDB" id="F8L997"/>
<dbReference type="Gene3D" id="1.20.1250.20">
    <property type="entry name" value="MFS general substrate transporter like domains"/>
    <property type="match status" value="2"/>
</dbReference>
<dbReference type="Proteomes" id="UP000000496">
    <property type="component" value="Chromosome gsn.131"/>
</dbReference>
<reference evidence="6 7" key="2">
    <citation type="journal article" date="2011" name="Mol. Biol. Evol.">
        <title>Unity in variety--the pan-genome of the Chlamydiae.</title>
        <authorList>
            <person name="Collingro A."/>
            <person name="Tischler P."/>
            <person name="Weinmaier T."/>
            <person name="Penz T."/>
            <person name="Heinz E."/>
            <person name="Brunham R.C."/>
            <person name="Read T.D."/>
            <person name="Bavoil P.M."/>
            <person name="Sachse K."/>
            <person name="Kahane S."/>
            <person name="Friedman M.G."/>
            <person name="Rattei T."/>
            <person name="Myers G.S."/>
            <person name="Horn M."/>
        </authorList>
    </citation>
    <scope>NUCLEOTIDE SEQUENCE [LARGE SCALE GENOMIC DNA]</scope>
    <source>
        <strain evidence="7">ATCC VR-1471 / Z</strain>
    </source>
</reference>
<feature type="transmembrane region" description="Helical" evidence="4">
    <location>
        <begin position="170"/>
        <end position="189"/>
    </location>
</feature>
<evidence type="ECO:0000256" key="3">
    <source>
        <dbReference type="ARBA" id="ARBA00023136"/>
    </source>
</evidence>
<accession>F8L997</accession>
<dbReference type="CDD" id="cd06174">
    <property type="entry name" value="MFS"/>
    <property type="match status" value="1"/>
</dbReference>
<dbReference type="InterPro" id="IPR020846">
    <property type="entry name" value="MFS_dom"/>
</dbReference>
<proteinExistence type="predicted"/>
<organism evidence="6 7">
    <name type="scientific">Simkania negevensis (strain ATCC VR-1471 / DSM 27360 / Z)</name>
    <dbReference type="NCBI Taxonomy" id="331113"/>
    <lineage>
        <taxon>Bacteria</taxon>
        <taxon>Pseudomonadati</taxon>
        <taxon>Chlamydiota</taxon>
        <taxon>Chlamydiia</taxon>
        <taxon>Parachlamydiales</taxon>
        <taxon>Simkaniaceae</taxon>
        <taxon>Simkania</taxon>
    </lineage>
</organism>
<feature type="transmembrane region" description="Helical" evidence="4">
    <location>
        <begin position="12"/>
        <end position="35"/>
    </location>
</feature>
<gene>
    <name evidence="6" type="ordered locus">SNE_A15360</name>
</gene>
<dbReference type="GO" id="GO:0022857">
    <property type="term" value="F:transmembrane transporter activity"/>
    <property type="evidence" value="ECO:0007669"/>
    <property type="project" value="InterPro"/>
</dbReference>
<dbReference type="OrthoDB" id="6360at2"/>
<keyword evidence="7" id="KW-1185">Reference proteome</keyword>
<dbReference type="InterPro" id="IPR011701">
    <property type="entry name" value="MFS"/>
</dbReference>
<evidence type="ECO:0000313" key="7">
    <source>
        <dbReference type="Proteomes" id="UP000000496"/>
    </source>
</evidence>
<feature type="transmembrane region" description="Helical" evidence="4">
    <location>
        <begin position="378"/>
        <end position="394"/>
    </location>
</feature>
<evidence type="ECO:0000256" key="2">
    <source>
        <dbReference type="ARBA" id="ARBA00022989"/>
    </source>
</evidence>
<feature type="transmembrane region" description="Helical" evidence="4">
    <location>
        <begin position="218"/>
        <end position="236"/>
    </location>
</feature>
<dbReference type="HOGENOM" id="CLU_001265_62_1_0"/>
<feature type="transmembrane region" description="Helical" evidence="4">
    <location>
        <begin position="104"/>
        <end position="124"/>
    </location>
</feature>
<dbReference type="Pfam" id="PF07690">
    <property type="entry name" value="MFS_1"/>
    <property type="match status" value="1"/>
</dbReference>
<feature type="domain" description="Major facilitator superfamily (MFS) profile" evidence="5">
    <location>
        <begin position="12"/>
        <end position="398"/>
    </location>
</feature>
<protein>
    <recommendedName>
        <fullName evidence="5">Major facilitator superfamily (MFS) profile domain-containing protein</fullName>
    </recommendedName>
</protein>
<name>F8L997_SIMNZ</name>
<keyword evidence="3 4" id="KW-0472">Membrane</keyword>
<feature type="transmembrane region" description="Helical" evidence="4">
    <location>
        <begin position="256"/>
        <end position="277"/>
    </location>
</feature>
<dbReference type="SUPFAM" id="SSF103473">
    <property type="entry name" value="MFS general substrate transporter"/>
    <property type="match status" value="1"/>
</dbReference>
<feature type="transmembrane region" description="Helical" evidence="4">
    <location>
        <begin position="284"/>
        <end position="303"/>
    </location>
</feature>
<reference key="1">
    <citation type="journal article" date="2011" name="Mol. Biol. Evol.">
        <title>Unity in variety -- the pan-genome of the Chlamydiae.</title>
        <authorList>
            <person name="Collingro A."/>
            <person name="Tischler P."/>
            <person name="Weinmaier T."/>
            <person name="Penz T."/>
            <person name="Heinz E."/>
            <person name="Brunham R.C."/>
            <person name="Read T.D."/>
            <person name="Bavoil P.M."/>
            <person name="Sachse K."/>
            <person name="Kahane S."/>
            <person name="Friedman M.G."/>
            <person name="Rattei T."/>
            <person name="Myers G.S.A."/>
            <person name="Horn M."/>
        </authorList>
    </citation>
    <scope>NUCLEOTIDE SEQUENCE</scope>
    <source>
        <strain>Z</strain>
    </source>
</reference>
<feature type="transmembrane region" description="Helical" evidence="4">
    <location>
        <begin position="309"/>
        <end position="332"/>
    </location>
</feature>
<dbReference type="KEGG" id="sng:SNE_A15360"/>
<feature type="transmembrane region" description="Helical" evidence="4">
    <location>
        <begin position="136"/>
        <end position="158"/>
    </location>
</feature>
<dbReference type="EMBL" id="FR872582">
    <property type="protein sequence ID" value="CCB89413.1"/>
    <property type="molecule type" value="Genomic_DNA"/>
</dbReference>
<dbReference type="STRING" id="331113.SNE_A15360"/>
<keyword evidence="1 4" id="KW-0812">Transmembrane</keyword>
<feature type="transmembrane region" description="Helical" evidence="4">
    <location>
        <begin position="55"/>
        <end position="73"/>
    </location>
</feature>
<evidence type="ECO:0000256" key="4">
    <source>
        <dbReference type="SAM" id="Phobius"/>
    </source>
</evidence>
<dbReference type="eggNOG" id="COG2223">
    <property type="taxonomic scope" value="Bacteria"/>
</dbReference>
<keyword evidence="2 4" id="KW-1133">Transmembrane helix</keyword>
<evidence type="ECO:0000259" key="5">
    <source>
        <dbReference type="PROSITE" id="PS50850"/>
    </source>
</evidence>
<dbReference type="InterPro" id="IPR036259">
    <property type="entry name" value="MFS_trans_sf"/>
</dbReference>
<dbReference type="PROSITE" id="PS50850">
    <property type="entry name" value="MFS"/>
    <property type="match status" value="1"/>
</dbReference>
<dbReference type="RefSeq" id="WP_013943879.1">
    <property type="nucleotide sequence ID" value="NC_015713.1"/>
</dbReference>